<organism evidence="1 2">
    <name type="scientific">Salix koriyanagi</name>
    <dbReference type="NCBI Taxonomy" id="2511006"/>
    <lineage>
        <taxon>Eukaryota</taxon>
        <taxon>Viridiplantae</taxon>
        <taxon>Streptophyta</taxon>
        <taxon>Embryophyta</taxon>
        <taxon>Tracheophyta</taxon>
        <taxon>Spermatophyta</taxon>
        <taxon>Magnoliopsida</taxon>
        <taxon>eudicotyledons</taxon>
        <taxon>Gunneridae</taxon>
        <taxon>Pentapetalae</taxon>
        <taxon>rosids</taxon>
        <taxon>fabids</taxon>
        <taxon>Malpighiales</taxon>
        <taxon>Salicaceae</taxon>
        <taxon>Saliceae</taxon>
        <taxon>Salix</taxon>
    </lineage>
</organism>
<name>A0A9Q0V0D4_9ROSI</name>
<reference evidence="1" key="1">
    <citation type="submission" date="2022-11" db="EMBL/GenBank/DDBJ databases">
        <authorList>
            <person name="Hyden B.L."/>
            <person name="Feng K."/>
            <person name="Yates T."/>
            <person name="Jawdy S."/>
            <person name="Smart L.B."/>
            <person name="Muchero W."/>
        </authorList>
    </citation>
    <scope>NUCLEOTIDE SEQUENCE</scope>
    <source>
        <tissue evidence="1">Shoot tip</tissue>
    </source>
</reference>
<protein>
    <submittedName>
        <fullName evidence="1">Uncharacterized protein</fullName>
    </submittedName>
</protein>
<keyword evidence="2" id="KW-1185">Reference proteome</keyword>
<feature type="non-terminal residue" evidence="1">
    <location>
        <position position="27"/>
    </location>
</feature>
<accession>A0A9Q0V0D4</accession>
<evidence type="ECO:0000313" key="2">
    <source>
        <dbReference type="Proteomes" id="UP001151752"/>
    </source>
</evidence>
<dbReference type="Proteomes" id="UP001151752">
    <property type="component" value="Chromosome 4"/>
</dbReference>
<evidence type="ECO:0000313" key="1">
    <source>
        <dbReference type="EMBL" id="KAJ6739356.1"/>
    </source>
</evidence>
<dbReference type="EMBL" id="JAPFFM010000010">
    <property type="protein sequence ID" value="KAJ6739356.1"/>
    <property type="molecule type" value="Genomic_DNA"/>
</dbReference>
<gene>
    <name evidence="1" type="ORF">OIU74_004176</name>
</gene>
<proteinExistence type="predicted"/>
<reference evidence="1" key="2">
    <citation type="journal article" date="2023" name="Int. J. Mol. Sci.">
        <title>De Novo Assembly and Annotation of 11 Diverse Shrub Willow (Salix) Genomes Reveals Novel Gene Organization in Sex-Linked Regions.</title>
        <authorList>
            <person name="Hyden B."/>
            <person name="Feng K."/>
            <person name="Yates T.B."/>
            <person name="Jawdy S."/>
            <person name="Cereghino C."/>
            <person name="Smart L.B."/>
            <person name="Muchero W."/>
        </authorList>
    </citation>
    <scope>NUCLEOTIDE SEQUENCE</scope>
    <source>
        <tissue evidence="1">Shoot tip</tissue>
    </source>
</reference>
<dbReference type="AlphaFoldDB" id="A0A9Q0V0D4"/>
<sequence length="27" mass="2835">MGLLLGFVVVCSRCAELLVNVAAAWSL</sequence>
<comment type="caution">
    <text evidence="1">The sequence shown here is derived from an EMBL/GenBank/DDBJ whole genome shotgun (WGS) entry which is preliminary data.</text>
</comment>